<dbReference type="AlphaFoldDB" id="A0A379CRR1"/>
<dbReference type="Gene3D" id="3.40.50.720">
    <property type="entry name" value="NAD(P)-binding Rossmann-like Domain"/>
    <property type="match status" value="1"/>
</dbReference>
<reference evidence="4" key="1">
    <citation type="submission" date="2021-03" db="EMBL/GenBank/DDBJ databases">
        <title>Plesiomonas shigelloides zfcc0051, isolated from zebrafish feces.</title>
        <authorList>
            <person name="Vanderhoek Z."/>
            <person name="Gaulke C."/>
        </authorList>
    </citation>
    <scope>NUCLEOTIDE SEQUENCE</scope>
    <source>
        <strain evidence="4">Zfcc0051</strain>
    </source>
</reference>
<evidence type="ECO:0000259" key="3">
    <source>
        <dbReference type="SMART" id="SM00822"/>
    </source>
</evidence>
<dbReference type="InterPro" id="IPR020904">
    <property type="entry name" value="Sc_DH/Rdtase_CS"/>
</dbReference>
<dbReference type="EMBL" id="JAFNAA010000009">
    <property type="protein sequence ID" value="MBO1108554.1"/>
    <property type="molecule type" value="Genomic_DNA"/>
</dbReference>
<dbReference type="GO" id="GO:0016616">
    <property type="term" value="F:oxidoreductase activity, acting on the CH-OH group of donors, NAD or NADP as acceptor"/>
    <property type="evidence" value="ECO:0007669"/>
    <property type="project" value="TreeGrafter"/>
</dbReference>
<proteinExistence type="inferred from homology"/>
<accession>A0A379CRR1</accession>
<dbReference type="PANTHER" id="PTHR42760">
    <property type="entry name" value="SHORT-CHAIN DEHYDROGENASES/REDUCTASES FAMILY MEMBER"/>
    <property type="match status" value="1"/>
</dbReference>
<sequence>MQNKICVVTGGGRGIGRQIVNTLADAGAAMVIACDLDAAALEETVNGRANVRGQLLNVSDRNSMPAFVAAVVEEFGRIDVLVNNAGVTRDNLIQNMSEAEWDLVLDINLKGVFNLTQAIAPVMMAQGSGAIVSLSSVVGLDGNIGQSNYAASKGGVIALTKTWAKEFTRKGAVVRVNAIAPGFIRTPMTAVVPDKVIDHMVSKTPLGRMGTPEDIANAVRFLVSEQAAFITGQVLRVDGGLTI</sequence>
<evidence type="ECO:0000313" key="5">
    <source>
        <dbReference type="Proteomes" id="UP000664658"/>
    </source>
</evidence>
<dbReference type="PANTHER" id="PTHR42760:SF83">
    <property type="entry name" value="(3R)-3-HYDROXYACYL-COA DEHYDROGENASE"/>
    <property type="match status" value="1"/>
</dbReference>
<dbReference type="SMART" id="SM00822">
    <property type="entry name" value="PKS_KR"/>
    <property type="match status" value="1"/>
</dbReference>
<feature type="domain" description="Ketoreductase" evidence="3">
    <location>
        <begin position="4"/>
        <end position="182"/>
    </location>
</feature>
<dbReference type="PROSITE" id="PS00061">
    <property type="entry name" value="ADH_SHORT"/>
    <property type="match status" value="1"/>
</dbReference>
<dbReference type="NCBIfam" id="NF005559">
    <property type="entry name" value="PRK07231.1"/>
    <property type="match status" value="1"/>
</dbReference>
<evidence type="ECO:0000256" key="2">
    <source>
        <dbReference type="ARBA" id="ARBA00023002"/>
    </source>
</evidence>
<dbReference type="SUPFAM" id="SSF51735">
    <property type="entry name" value="NAD(P)-binding Rossmann-fold domains"/>
    <property type="match status" value="1"/>
</dbReference>
<keyword evidence="2" id="KW-0560">Oxidoreductase</keyword>
<protein>
    <submittedName>
        <fullName evidence="4">3-oxoacyl-ACP reductase FabG</fullName>
    </submittedName>
</protein>
<dbReference type="InterPro" id="IPR057326">
    <property type="entry name" value="KR_dom"/>
</dbReference>
<comment type="similarity">
    <text evidence="1">Belongs to the short-chain dehydrogenases/reductases (SDR) family.</text>
</comment>
<dbReference type="KEGG" id="pshi:SAMEA2665130_2950"/>
<dbReference type="PRINTS" id="PR00080">
    <property type="entry name" value="SDRFAMILY"/>
</dbReference>
<dbReference type="InterPro" id="IPR002347">
    <property type="entry name" value="SDR_fam"/>
</dbReference>
<dbReference type="InterPro" id="IPR036291">
    <property type="entry name" value="NAD(P)-bd_dom_sf"/>
</dbReference>
<dbReference type="GO" id="GO:0006633">
    <property type="term" value="P:fatty acid biosynthetic process"/>
    <property type="evidence" value="ECO:0007669"/>
    <property type="project" value="TreeGrafter"/>
</dbReference>
<dbReference type="GO" id="GO:0048038">
    <property type="term" value="F:quinone binding"/>
    <property type="evidence" value="ECO:0007669"/>
    <property type="project" value="TreeGrafter"/>
</dbReference>
<comment type="caution">
    <text evidence="4">The sequence shown here is derived from an EMBL/GenBank/DDBJ whole genome shotgun (WGS) entry which is preliminary data.</text>
</comment>
<dbReference type="NCBIfam" id="NF009466">
    <property type="entry name" value="PRK12826.1-2"/>
    <property type="match status" value="1"/>
</dbReference>
<evidence type="ECO:0000313" key="4">
    <source>
        <dbReference type="EMBL" id="MBO1108554.1"/>
    </source>
</evidence>
<dbReference type="RefSeq" id="WP_010864967.1">
    <property type="nucleotide sequence ID" value="NZ_CP050969.1"/>
</dbReference>
<gene>
    <name evidence="4" type="primary">fabG</name>
    <name evidence="4" type="ORF">J2R62_09995</name>
</gene>
<name>A0A379CRR1_PLESH</name>
<dbReference type="PRINTS" id="PR00081">
    <property type="entry name" value="GDHRDH"/>
</dbReference>
<dbReference type="Pfam" id="PF13561">
    <property type="entry name" value="adh_short_C2"/>
    <property type="match status" value="1"/>
</dbReference>
<dbReference type="Proteomes" id="UP000664658">
    <property type="component" value="Unassembled WGS sequence"/>
</dbReference>
<evidence type="ECO:0000256" key="1">
    <source>
        <dbReference type="ARBA" id="ARBA00006484"/>
    </source>
</evidence>
<dbReference type="FunFam" id="3.40.50.720:FF:000173">
    <property type="entry name" value="3-oxoacyl-[acyl-carrier protein] reductase"/>
    <property type="match status" value="1"/>
</dbReference>
<organism evidence="4 5">
    <name type="scientific">Plesiomonas shigelloides</name>
    <name type="common">Aeromonas shigelloides</name>
    <dbReference type="NCBI Taxonomy" id="703"/>
    <lineage>
        <taxon>Bacteria</taxon>
        <taxon>Pseudomonadati</taxon>
        <taxon>Pseudomonadota</taxon>
        <taxon>Gammaproteobacteria</taxon>
        <taxon>Enterobacterales</taxon>
        <taxon>Enterobacteriaceae</taxon>
        <taxon>Plesiomonas</taxon>
    </lineage>
</organism>